<accession>A0A1I5YBN9</accession>
<proteinExistence type="predicted"/>
<keyword evidence="2" id="KW-1185">Reference proteome</keyword>
<dbReference type="STRING" id="1465490.SAMN05444277_11170"/>
<gene>
    <name evidence="1" type="ORF">SAMN05444277_11170</name>
</gene>
<dbReference type="Proteomes" id="UP000199031">
    <property type="component" value="Unassembled WGS sequence"/>
</dbReference>
<evidence type="ECO:0000313" key="1">
    <source>
        <dbReference type="EMBL" id="SFQ41307.1"/>
    </source>
</evidence>
<dbReference type="EMBL" id="FOXQ01000011">
    <property type="protein sequence ID" value="SFQ41307.1"/>
    <property type="molecule type" value="Genomic_DNA"/>
</dbReference>
<dbReference type="AlphaFoldDB" id="A0A1I5YBN9"/>
<sequence length="204" mass="23128">MKRIAIIIPALFFYMVSLAQSQKIISDCTILYSINSSGSEHRDMGSKTLYIKGKQMRVDLAGKAFKQALFYNNNTGNATVLKEIGASKYIAQYNAAEWKKLNHIYDSIRVEIKDSVKNILGYNCRQAVLTLKNGKVYTVYYVPGLIPSVMEMPFEAKNIPGLVLEYESTGRDNENIIYAAQKIDFKPVITHLFDIPKTGYRILH</sequence>
<evidence type="ECO:0000313" key="2">
    <source>
        <dbReference type="Proteomes" id="UP000199031"/>
    </source>
</evidence>
<organism evidence="1 2">
    <name type="scientific">Parafilimonas terrae</name>
    <dbReference type="NCBI Taxonomy" id="1465490"/>
    <lineage>
        <taxon>Bacteria</taxon>
        <taxon>Pseudomonadati</taxon>
        <taxon>Bacteroidota</taxon>
        <taxon>Chitinophagia</taxon>
        <taxon>Chitinophagales</taxon>
        <taxon>Chitinophagaceae</taxon>
        <taxon>Parafilimonas</taxon>
    </lineage>
</organism>
<protein>
    <submittedName>
        <fullName evidence="1">GLPGLI family protein</fullName>
    </submittedName>
</protein>
<reference evidence="1 2" key="1">
    <citation type="submission" date="2016-10" db="EMBL/GenBank/DDBJ databases">
        <authorList>
            <person name="de Groot N.N."/>
        </authorList>
    </citation>
    <scope>NUCLEOTIDE SEQUENCE [LARGE SCALE GENOMIC DNA]</scope>
    <source>
        <strain evidence="1 2">DSM 28286</strain>
    </source>
</reference>
<dbReference type="RefSeq" id="WP_090660990.1">
    <property type="nucleotide sequence ID" value="NZ_FOXQ01000011.1"/>
</dbReference>
<name>A0A1I5YBN9_9BACT</name>
<dbReference type="OrthoDB" id="1467107at2"/>